<keyword evidence="2" id="KW-1185">Reference proteome</keyword>
<dbReference type="Proteomes" id="UP000076858">
    <property type="component" value="Unassembled WGS sequence"/>
</dbReference>
<feature type="non-terminal residue" evidence="1">
    <location>
        <position position="1"/>
    </location>
</feature>
<dbReference type="EMBL" id="LRGB01026943">
    <property type="protein sequence ID" value="KZR95867.1"/>
    <property type="molecule type" value="Genomic_DNA"/>
</dbReference>
<name>A0A164DK62_9CRUS</name>
<evidence type="ECO:0000313" key="1">
    <source>
        <dbReference type="EMBL" id="KZR95867.1"/>
    </source>
</evidence>
<reference evidence="1 2" key="1">
    <citation type="submission" date="2016-03" db="EMBL/GenBank/DDBJ databases">
        <title>EvidentialGene: Evidence-directed Construction of Genes on Genomes.</title>
        <authorList>
            <person name="Gilbert D.G."/>
            <person name="Choi J.-H."/>
            <person name="Mockaitis K."/>
            <person name="Colbourne J."/>
            <person name="Pfrender M."/>
        </authorList>
    </citation>
    <scope>NUCLEOTIDE SEQUENCE [LARGE SCALE GENOMIC DNA]</scope>
    <source>
        <strain evidence="1 2">Xinb3</strain>
        <tissue evidence="1">Complete organism</tissue>
    </source>
</reference>
<sequence length="48" mass="5016">KRYHVTFIAQAPIGSIGTGNESGYGHKVPISLDGQFTPSSGQLTPSRG</sequence>
<proteinExistence type="predicted"/>
<gene>
    <name evidence="1" type="ORF">APZ42_010115</name>
</gene>
<organism evidence="1 2">
    <name type="scientific">Daphnia magna</name>
    <dbReference type="NCBI Taxonomy" id="35525"/>
    <lineage>
        <taxon>Eukaryota</taxon>
        <taxon>Metazoa</taxon>
        <taxon>Ecdysozoa</taxon>
        <taxon>Arthropoda</taxon>
        <taxon>Crustacea</taxon>
        <taxon>Branchiopoda</taxon>
        <taxon>Diplostraca</taxon>
        <taxon>Cladocera</taxon>
        <taxon>Anomopoda</taxon>
        <taxon>Daphniidae</taxon>
        <taxon>Daphnia</taxon>
    </lineage>
</organism>
<comment type="caution">
    <text evidence="1">The sequence shown here is derived from an EMBL/GenBank/DDBJ whole genome shotgun (WGS) entry which is preliminary data.</text>
</comment>
<protein>
    <submittedName>
        <fullName evidence="1">Uncharacterized protein</fullName>
    </submittedName>
</protein>
<evidence type="ECO:0000313" key="2">
    <source>
        <dbReference type="Proteomes" id="UP000076858"/>
    </source>
</evidence>
<dbReference type="AlphaFoldDB" id="A0A164DK62"/>
<accession>A0A164DK62</accession>